<dbReference type="AlphaFoldDB" id="A0A6I4LRR3"/>
<dbReference type="RefSeq" id="WP_160352126.1">
    <property type="nucleotide sequence ID" value="NZ_SDWJ01000001.1"/>
</dbReference>
<dbReference type="Proteomes" id="UP000471147">
    <property type="component" value="Unassembled WGS sequence"/>
</dbReference>
<dbReference type="EMBL" id="SDWJ01000001">
    <property type="protein sequence ID" value="MVZ96102.1"/>
    <property type="molecule type" value="Genomic_DNA"/>
</dbReference>
<protein>
    <recommendedName>
        <fullName evidence="3">Lipoprotein</fullName>
    </recommendedName>
</protein>
<dbReference type="PROSITE" id="PS51257">
    <property type="entry name" value="PROKAR_LIPOPROTEIN"/>
    <property type="match status" value="1"/>
</dbReference>
<evidence type="ECO:0000313" key="1">
    <source>
        <dbReference type="EMBL" id="MVZ96102.1"/>
    </source>
</evidence>
<organism evidence="1 2">
    <name type="scientific">Sphingorhabdus profundilacus</name>
    <dbReference type="NCBI Taxonomy" id="2509718"/>
    <lineage>
        <taxon>Bacteria</taxon>
        <taxon>Pseudomonadati</taxon>
        <taxon>Pseudomonadota</taxon>
        <taxon>Alphaproteobacteria</taxon>
        <taxon>Sphingomonadales</taxon>
        <taxon>Sphingomonadaceae</taxon>
        <taxon>Sphingorhabdus</taxon>
    </lineage>
</organism>
<sequence>MRNFLTLLPLIALVSGCSDKENLEDKGRQADSAIAKARSDANAQQDKIEAKARIVEHKAQGVQREVKSDLKKVDNAVEAADAELKK</sequence>
<proteinExistence type="predicted"/>
<reference evidence="1 2" key="1">
    <citation type="submission" date="2019-01" db="EMBL/GenBank/DDBJ databases">
        <title>Sphingorhabdus lacus sp.nov., isolated from an oligotrophic freshwater lake.</title>
        <authorList>
            <person name="Park M."/>
        </authorList>
    </citation>
    <scope>NUCLEOTIDE SEQUENCE [LARGE SCALE GENOMIC DNA]</scope>
    <source>
        <strain evidence="1 2">IMCC26285</strain>
    </source>
</reference>
<gene>
    <name evidence="1" type="ORF">EUU23_00105</name>
</gene>
<evidence type="ECO:0008006" key="3">
    <source>
        <dbReference type="Google" id="ProtNLM"/>
    </source>
</evidence>
<keyword evidence="2" id="KW-1185">Reference proteome</keyword>
<name>A0A6I4LRR3_9SPHN</name>
<comment type="caution">
    <text evidence="1">The sequence shown here is derived from an EMBL/GenBank/DDBJ whole genome shotgun (WGS) entry which is preliminary data.</text>
</comment>
<evidence type="ECO:0000313" key="2">
    <source>
        <dbReference type="Proteomes" id="UP000471147"/>
    </source>
</evidence>
<accession>A0A6I4LRR3</accession>